<sequence length="334" mass="38518">MINNLTYIINNTLLFSPEDCTLSQQSDQNKIELLSKPAARLFNELITLYQNGHLATRDELLTNVWENHGLVGSNNNLNTYISEIRKKIEKLGENPKLIVTIPKKGFRLDGEIKQYFSTEHNNQESVNTDSIDHHDEISFQQNIKTKDNNEVSVSSKQEIAASKDQDLNNEKTDNCVKTYQPIIDNNDEKSITIVPEIKKTPFYPHKIRVFKDSRKTKTGAVIIIIVFFLYCLFLFTSKNSFSFSQIAKYNEITKIDHCSLQISSQRHRNLNDYDITMIKKIFNDNNISCTQGDKFIFLSHNNTSIDINGDYFIGVCDEINNKKMNCISINQQRL</sequence>
<accession>A0ACD3Y638</accession>
<organism evidence="1 2">
    <name type="scientific">Moellerella wisconsensis</name>
    <dbReference type="NCBI Taxonomy" id="158849"/>
    <lineage>
        <taxon>Bacteria</taxon>
        <taxon>Pseudomonadati</taxon>
        <taxon>Pseudomonadota</taxon>
        <taxon>Gammaproteobacteria</taxon>
        <taxon>Enterobacterales</taxon>
        <taxon>Morganellaceae</taxon>
        <taxon>Moellerella</taxon>
    </lineage>
</organism>
<evidence type="ECO:0000313" key="2">
    <source>
        <dbReference type="Proteomes" id="UP000829420"/>
    </source>
</evidence>
<proteinExistence type="predicted"/>
<keyword evidence="2" id="KW-1185">Reference proteome</keyword>
<name>A0ACD3Y638_9GAMM</name>
<reference evidence="1" key="1">
    <citation type="submission" date="2022-03" db="EMBL/GenBank/DDBJ databases">
        <title>ESBL-producing Moellerella wisconsensis and Escherichia marmotae isolated from wild game meat.</title>
        <authorList>
            <person name="Biggel M."/>
        </authorList>
    </citation>
    <scope>NUCLEOTIDE SEQUENCE</scope>
    <source>
        <strain evidence="1">W1</strain>
    </source>
</reference>
<protein>
    <submittedName>
        <fullName evidence="1">Winged helix-turn-helix domain-containing protein</fullName>
    </submittedName>
</protein>
<dbReference type="EMBL" id="CP093255">
    <property type="protein sequence ID" value="UNH38612.1"/>
    <property type="molecule type" value="Genomic_DNA"/>
</dbReference>
<gene>
    <name evidence="1" type="ORF">MNY70_14265</name>
</gene>
<dbReference type="Proteomes" id="UP000829420">
    <property type="component" value="Chromosome"/>
</dbReference>
<evidence type="ECO:0000313" key="1">
    <source>
        <dbReference type="EMBL" id="UNH38612.1"/>
    </source>
</evidence>